<organism evidence="1 2">
    <name type="scientific">Phytophthora cactorum</name>
    <dbReference type="NCBI Taxonomy" id="29920"/>
    <lineage>
        <taxon>Eukaryota</taxon>
        <taxon>Sar</taxon>
        <taxon>Stramenopiles</taxon>
        <taxon>Oomycota</taxon>
        <taxon>Peronosporomycetes</taxon>
        <taxon>Peronosporales</taxon>
        <taxon>Peronosporaceae</taxon>
        <taxon>Phytophthora</taxon>
    </lineage>
</organism>
<evidence type="ECO:0000313" key="1">
    <source>
        <dbReference type="EMBL" id="KAG2920324.1"/>
    </source>
</evidence>
<dbReference type="Proteomes" id="UP000736787">
    <property type="component" value="Unassembled WGS sequence"/>
</dbReference>
<dbReference type="EMBL" id="RCMK01000589">
    <property type="protein sequence ID" value="KAG2920324.1"/>
    <property type="molecule type" value="Genomic_DNA"/>
</dbReference>
<gene>
    <name evidence="1" type="ORF">PC117_g16519</name>
</gene>
<evidence type="ECO:0000313" key="2">
    <source>
        <dbReference type="Proteomes" id="UP000736787"/>
    </source>
</evidence>
<protein>
    <submittedName>
        <fullName evidence="1">Uncharacterized protein</fullName>
    </submittedName>
</protein>
<name>A0A8T1LKL0_9STRA</name>
<dbReference type="AlphaFoldDB" id="A0A8T1LKL0"/>
<reference evidence="1" key="1">
    <citation type="submission" date="2018-10" db="EMBL/GenBank/DDBJ databases">
        <title>Effector identification in a new, highly contiguous assembly of the strawberry crown rot pathogen Phytophthora cactorum.</title>
        <authorList>
            <person name="Armitage A.D."/>
            <person name="Nellist C.F."/>
            <person name="Bates H."/>
            <person name="Vickerstaff R.J."/>
            <person name="Harrison R.J."/>
        </authorList>
    </citation>
    <scope>NUCLEOTIDE SEQUENCE</scope>
    <source>
        <strain evidence="1">4040</strain>
    </source>
</reference>
<proteinExistence type="predicted"/>
<accession>A0A8T1LKL0</accession>
<sequence length="49" mass="5625">MLAFDEAGSRFWHDICVSQQHWTATNALIPLGALLVEVLLVNRYILREL</sequence>
<comment type="caution">
    <text evidence="1">The sequence shown here is derived from an EMBL/GenBank/DDBJ whole genome shotgun (WGS) entry which is preliminary data.</text>
</comment>